<gene>
    <name evidence="3" type="primary">ybgC</name>
    <name evidence="3" type="ORF">NSCAC_1677</name>
</gene>
<dbReference type="NCBIfam" id="TIGR02799">
    <property type="entry name" value="thio_ybgC"/>
    <property type="match status" value="1"/>
</dbReference>
<dbReference type="InterPro" id="IPR008272">
    <property type="entry name" value="HB-CoA_thioesterase_AS"/>
</dbReference>
<dbReference type="SUPFAM" id="SSF54637">
    <property type="entry name" value="Thioesterase/thiol ester dehydrase-isomerase"/>
    <property type="match status" value="1"/>
</dbReference>
<dbReference type="InterPro" id="IPR014166">
    <property type="entry name" value="Tol-Pal_acyl-CoA_thioesterase"/>
</dbReference>
<dbReference type="EMBL" id="LR778175">
    <property type="protein sequence ID" value="CAB1277455.1"/>
    <property type="molecule type" value="Genomic_DNA"/>
</dbReference>
<dbReference type="KEGG" id="ntg:NSCAC_1677"/>
<dbReference type="InterPro" id="IPR006684">
    <property type="entry name" value="YbgC/YbaW"/>
</dbReference>
<evidence type="ECO:0000256" key="1">
    <source>
        <dbReference type="ARBA" id="ARBA00005953"/>
    </source>
</evidence>
<dbReference type="Proteomes" id="UP000516072">
    <property type="component" value="Chromosome"/>
</dbReference>
<evidence type="ECO:0000313" key="3">
    <source>
        <dbReference type="EMBL" id="CAB1277455.1"/>
    </source>
</evidence>
<reference evidence="3 4" key="1">
    <citation type="submission" date="2020-03" db="EMBL/GenBank/DDBJ databases">
        <authorList>
            <person name="Picone N."/>
        </authorList>
    </citation>
    <scope>NUCLEOTIDE SEQUENCE [LARGE SCALE GENOMIC DNA]</scope>
    <source>
        <strain evidence="3">NSCAC1</strain>
    </source>
</reference>
<dbReference type="GO" id="GO:0047617">
    <property type="term" value="F:fatty acyl-CoA hydrolase activity"/>
    <property type="evidence" value="ECO:0007669"/>
    <property type="project" value="TreeGrafter"/>
</dbReference>
<dbReference type="FunFam" id="3.10.129.10:FF:000004">
    <property type="entry name" value="Tol-pal system-associated acyl-CoA thioesterase"/>
    <property type="match status" value="1"/>
</dbReference>
<dbReference type="PROSITE" id="PS01328">
    <property type="entry name" value="4HBCOA_THIOESTERASE"/>
    <property type="match status" value="1"/>
</dbReference>
<dbReference type="RefSeq" id="WP_197744327.1">
    <property type="nucleotide sequence ID" value="NZ_LR778175.1"/>
</dbReference>
<dbReference type="InterPro" id="IPR050563">
    <property type="entry name" value="4-hydroxybenzoyl-CoA_TE"/>
</dbReference>
<name>A0A7G1QBP7_9GAMM</name>
<dbReference type="PANTHER" id="PTHR31793:SF37">
    <property type="entry name" value="ACYL-COA THIOESTER HYDROLASE YBGC"/>
    <property type="match status" value="1"/>
</dbReference>
<protein>
    <submittedName>
        <fullName evidence="3">Acyl-CoA thioesterase</fullName>
    </submittedName>
</protein>
<comment type="similarity">
    <text evidence="1">Belongs to the 4-hydroxybenzoyl-CoA thioesterase family.</text>
</comment>
<dbReference type="PIRSF" id="PIRSF003230">
    <property type="entry name" value="YbgC"/>
    <property type="match status" value="1"/>
</dbReference>
<dbReference type="NCBIfam" id="TIGR00051">
    <property type="entry name" value="YbgC/FadM family acyl-CoA thioesterase"/>
    <property type="match status" value="1"/>
</dbReference>
<keyword evidence="2" id="KW-0378">Hydrolase</keyword>
<dbReference type="AlphaFoldDB" id="A0A7G1QBP7"/>
<dbReference type="CDD" id="cd00586">
    <property type="entry name" value="4HBT"/>
    <property type="match status" value="1"/>
</dbReference>
<dbReference type="Gene3D" id="3.10.129.10">
    <property type="entry name" value="Hotdog Thioesterase"/>
    <property type="match status" value="1"/>
</dbReference>
<evidence type="ECO:0000313" key="4">
    <source>
        <dbReference type="Proteomes" id="UP000516072"/>
    </source>
</evidence>
<accession>A0A7G1QBP7</accession>
<sequence>MSESILNIRVYYEDTDSGGVVYHANYLKFMERGRTEWLRERGFNLDVLNHEYSVIFVVRTIQLEYLHPGRFNDCLKVYTRLLRHGGASLYFEQTIIQRDQGNNLCHATVKVACLNAHTFRPCPMPKKVISTLF</sequence>
<keyword evidence="4" id="KW-1185">Reference proteome</keyword>
<dbReference type="PANTHER" id="PTHR31793">
    <property type="entry name" value="4-HYDROXYBENZOYL-COA THIOESTERASE FAMILY MEMBER"/>
    <property type="match status" value="1"/>
</dbReference>
<proteinExistence type="inferred from homology"/>
<organism evidence="3 4">
    <name type="scientific">Candidatus Nitrosacidococcus tergens</name>
    <dbReference type="NCBI Taxonomy" id="553981"/>
    <lineage>
        <taxon>Bacteria</taxon>
        <taxon>Pseudomonadati</taxon>
        <taxon>Pseudomonadota</taxon>
        <taxon>Gammaproteobacteria</taxon>
        <taxon>Chromatiales</taxon>
        <taxon>Chromatiaceae</taxon>
        <taxon>Candidatus Nitrosacidococcus</taxon>
    </lineage>
</organism>
<dbReference type="Pfam" id="PF13279">
    <property type="entry name" value="4HBT_2"/>
    <property type="match status" value="1"/>
</dbReference>
<evidence type="ECO:0000256" key="2">
    <source>
        <dbReference type="ARBA" id="ARBA00022801"/>
    </source>
</evidence>
<dbReference type="InterPro" id="IPR029069">
    <property type="entry name" value="HotDog_dom_sf"/>
</dbReference>